<dbReference type="PANTHER" id="PTHR30329:SF21">
    <property type="entry name" value="LIPOPROTEIN YIAD-RELATED"/>
    <property type="match status" value="1"/>
</dbReference>
<feature type="region of interest" description="Disordered" evidence="2">
    <location>
        <begin position="127"/>
        <end position="151"/>
    </location>
</feature>
<feature type="compositionally biased region" description="Low complexity" evidence="2">
    <location>
        <begin position="20"/>
        <end position="63"/>
    </location>
</feature>
<evidence type="ECO:0000256" key="1">
    <source>
        <dbReference type="PROSITE-ProRule" id="PRU00473"/>
    </source>
</evidence>
<gene>
    <name evidence="4" type="ORF">IC608_01030</name>
</gene>
<keyword evidence="1" id="KW-0472">Membrane</keyword>
<dbReference type="SUPFAM" id="SSF103088">
    <property type="entry name" value="OmpA-like"/>
    <property type="match status" value="1"/>
</dbReference>
<feature type="region of interest" description="Disordered" evidence="2">
    <location>
        <begin position="14"/>
        <end position="94"/>
    </location>
</feature>
<dbReference type="EMBL" id="JACYFU010000001">
    <property type="protein sequence ID" value="MBD8064059.1"/>
    <property type="molecule type" value="Genomic_DNA"/>
</dbReference>
<dbReference type="Proteomes" id="UP000654108">
    <property type="component" value="Unassembled WGS sequence"/>
</dbReference>
<feature type="domain" description="OmpA-like" evidence="3">
    <location>
        <begin position="398"/>
        <end position="524"/>
    </location>
</feature>
<protein>
    <submittedName>
        <fullName evidence="4">OmpA family protein</fullName>
    </submittedName>
</protein>
<sequence length="524" mass="55924">MPDIDACLAQYGLSLPPVPALDGAAPAAEPAQPSDETAPAGEAAPTEGAQPGEAAPAEGAQPGDNQPAPVETTTPDGQPAELVEDLPEGVSAEQIAPVLDSAKDVEGGAAPAADANVEATTDANADVQAAPAEPAAPPPQDDAAAQSSLEVPVETAAFSAVAEDGEQVDAAAVEPTVPQNVTIINQTNITNNQTNITNNVSTGDNSNVAIGQQTNQGSETVQGAVTEQSAAGSEQQGDRLVGRAEPITQFILQVGTQLVINSVGQDTSRFYDPQEDEIYYERLGNGRVRETITRPDGSQVVTVRNSQGDILRRSRITPDGREIVLNWVDDRYYDNVADWVDPAANLPPLRLNIPVREYVLDAEYADVNEVARFFAQPPVENVNRLYSIDEVKRSARVRDTVRRLEVGNLTFDTGSANISRDQVANLSTVANAMLNLLKQNPAETFLIEGHTDAVGSDISNLKLSDLRAATVARILTDFYNVPPENLATQGYGERYLKIRTEDAERENRRVTIRRITPLVTVANR</sequence>
<proteinExistence type="predicted"/>
<dbReference type="InterPro" id="IPR006665">
    <property type="entry name" value="OmpA-like"/>
</dbReference>
<organism evidence="4 5">
    <name type="scientific">Devosia oryzisoli</name>
    <dbReference type="NCBI Taxonomy" id="2774138"/>
    <lineage>
        <taxon>Bacteria</taxon>
        <taxon>Pseudomonadati</taxon>
        <taxon>Pseudomonadota</taxon>
        <taxon>Alphaproteobacteria</taxon>
        <taxon>Hyphomicrobiales</taxon>
        <taxon>Devosiaceae</taxon>
        <taxon>Devosia</taxon>
    </lineage>
</organism>
<feature type="compositionally biased region" description="Polar residues" evidence="2">
    <location>
        <begin position="203"/>
        <end position="235"/>
    </location>
</feature>
<dbReference type="InterPro" id="IPR050330">
    <property type="entry name" value="Bact_OuterMem_StrucFunc"/>
</dbReference>
<keyword evidence="5" id="KW-1185">Reference proteome</keyword>
<name>A0A927FSV1_9HYPH</name>
<accession>A0A927FSV1</accession>
<dbReference type="Pfam" id="PF00691">
    <property type="entry name" value="OmpA"/>
    <property type="match status" value="1"/>
</dbReference>
<dbReference type="CDD" id="cd07185">
    <property type="entry name" value="OmpA_C-like"/>
    <property type="match status" value="1"/>
</dbReference>
<evidence type="ECO:0000259" key="3">
    <source>
        <dbReference type="PROSITE" id="PS51123"/>
    </source>
</evidence>
<dbReference type="GO" id="GO:0016020">
    <property type="term" value="C:membrane"/>
    <property type="evidence" value="ECO:0007669"/>
    <property type="project" value="UniProtKB-UniRule"/>
</dbReference>
<evidence type="ECO:0000313" key="5">
    <source>
        <dbReference type="Proteomes" id="UP000654108"/>
    </source>
</evidence>
<feature type="region of interest" description="Disordered" evidence="2">
    <location>
        <begin position="203"/>
        <end position="239"/>
    </location>
</feature>
<evidence type="ECO:0000313" key="4">
    <source>
        <dbReference type="EMBL" id="MBD8064059.1"/>
    </source>
</evidence>
<evidence type="ECO:0000256" key="2">
    <source>
        <dbReference type="SAM" id="MobiDB-lite"/>
    </source>
</evidence>
<dbReference type="Gene3D" id="3.30.1330.60">
    <property type="entry name" value="OmpA-like domain"/>
    <property type="match status" value="1"/>
</dbReference>
<comment type="caution">
    <text evidence="4">The sequence shown here is derived from an EMBL/GenBank/DDBJ whole genome shotgun (WGS) entry which is preliminary data.</text>
</comment>
<dbReference type="PANTHER" id="PTHR30329">
    <property type="entry name" value="STATOR ELEMENT OF FLAGELLAR MOTOR COMPLEX"/>
    <property type="match status" value="1"/>
</dbReference>
<reference evidence="4" key="1">
    <citation type="submission" date="2020-09" db="EMBL/GenBank/DDBJ databases">
        <title>Genome seq and assembly of Devosia sp.</title>
        <authorList>
            <person name="Chhetri G."/>
        </authorList>
    </citation>
    <scope>NUCLEOTIDE SEQUENCE</scope>
    <source>
        <strain evidence="4">PTR5</strain>
    </source>
</reference>
<dbReference type="AlphaFoldDB" id="A0A927FSV1"/>
<dbReference type="PROSITE" id="PS51123">
    <property type="entry name" value="OMPA_2"/>
    <property type="match status" value="1"/>
</dbReference>
<dbReference type="InterPro" id="IPR036737">
    <property type="entry name" value="OmpA-like_sf"/>
</dbReference>